<gene>
    <name evidence="6" type="ORF">GCM10022257_24650</name>
</gene>
<dbReference type="Proteomes" id="UP001500027">
    <property type="component" value="Unassembled WGS sequence"/>
</dbReference>
<keyword evidence="3" id="KW-0804">Transcription</keyword>
<feature type="transmembrane region" description="Helical" evidence="4">
    <location>
        <begin position="98"/>
        <end position="115"/>
    </location>
</feature>
<sequence length="331" mass="38872">MGWYDTYRNTKINYFLYNISIVLAPLIYLYVKSVTESNFKFKKKYYLHFGFAALFLIYRMGIYVYDSLQPEFDTYQNGVLKINLDEAYVQPVMSFIEFPFMLLYLAFTLQLFYNYRKKIIQYFSNTYNLELNWILSFLILFSILFLYNTVQTIIGVFVTDLGYQERWWLNLITALTTIYVGIKGYFTDTTKLNLLNFNFSPSNHKITVASLTELSKEISEDDISIVKDNMEINKAYLNPDINLSDMAIQVNMSRTKLSEVINSGFNKNFNDFVNTYRVEAFKSMLKENKHKQLSLLGIAMDCGFNSKATFNRVFRKLTNTSPSEYLNSTLN</sequence>
<feature type="domain" description="HTH araC/xylS-type" evidence="5">
    <location>
        <begin position="220"/>
        <end position="328"/>
    </location>
</feature>
<evidence type="ECO:0000313" key="6">
    <source>
        <dbReference type="EMBL" id="GAA4270364.1"/>
    </source>
</evidence>
<keyword evidence="7" id="KW-1185">Reference proteome</keyword>
<proteinExistence type="predicted"/>
<dbReference type="SMART" id="SM00342">
    <property type="entry name" value="HTH_ARAC"/>
    <property type="match status" value="1"/>
</dbReference>
<dbReference type="InterPro" id="IPR018060">
    <property type="entry name" value="HTH_AraC"/>
</dbReference>
<dbReference type="SUPFAM" id="SSF46689">
    <property type="entry name" value="Homeodomain-like"/>
    <property type="match status" value="1"/>
</dbReference>
<keyword evidence="2" id="KW-0238">DNA-binding</keyword>
<evidence type="ECO:0000313" key="7">
    <source>
        <dbReference type="Proteomes" id="UP001500027"/>
    </source>
</evidence>
<evidence type="ECO:0000256" key="1">
    <source>
        <dbReference type="ARBA" id="ARBA00023015"/>
    </source>
</evidence>
<dbReference type="EMBL" id="BAABAV010000003">
    <property type="protein sequence ID" value="GAA4270364.1"/>
    <property type="molecule type" value="Genomic_DNA"/>
</dbReference>
<evidence type="ECO:0000259" key="5">
    <source>
        <dbReference type="PROSITE" id="PS01124"/>
    </source>
</evidence>
<dbReference type="PROSITE" id="PS01124">
    <property type="entry name" value="HTH_ARAC_FAMILY_2"/>
    <property type="match status" value="1"/>
</dbReference>
<keyword evidence="4" id="KW-0812">Transmembrane</keyword>
<dbReference type="PANTHER" id="PTHR43280:SF29">
    <property type="entry name" value="ARAC-FAMILY TRANSCRIPTIONAL REGULATOR"/>
    <property type="match status" value="1"/>
</dbReference>
<dbReference type="Gene3D" id="1.10.10.60">
    <property type="entry name" value="Homeodomain-like"/>
    <property type="match status" value="2"/>
</dbReference>
<dbReference type="Pfam" id="PF12833">
    <property type="entry name" value="HTH_18"/>
    <property type="match status" value="1"/>
</dbReference>
<feature type="transmembrane region" description="Helical" evidence="4">
    <location>
        <begin position="127"/>
        <end position="147"/>
    </location>
</feature>
<feature type="transmembrane region" description="Helical" evidence="4">
    <location>
        <begin position="167"/>
        <end position="186"/>
    </location>
</feature>
<reference evidence="7" key="1">
    <citation type="journal article" date="2019" name="Int. J. Syst. Evol. Microbiol.">
        <title>The Global Catalogue of Microorganisms (GCM) 10K type strain sequencing project: providing services to taxonomists for standard genome sequencing and annotation.</title>
        <authorList>
            <consortium name="The Broad Institute Genomics Platform"/>
            <consortium name="The Broad Institute Genome Sequencing Center for Infectious Disease"/>
            <person name="Wu L."/>
            <person name="Ma J."/>
        </authorList>
    </citation>
    <scope>NUCLEOTIDE SEQUENCE [LARGE SCALE GENOMIC DNA]</scope>
    <source>
        <strain evidence="7">JCM 17452</strain>
    </source>
</reference>
<name>A0ABP8EE21_9FLAO</name>
<evidence type="ECO:0000256" key="3">
    <source>
        <dbReference type="ARBA" id="ARBA00023163"/>
    </source>
</evidence>
<protein>
    <recommendedName>
        <fullName evidence="5">HTH araC/xylS-type domain-containing protein</fullName>
    </recommendedName>
</protein>
<feature type="transmembrane region" description="Helical" evidence="4">
    <location>
        <begin position="12"/>
        <end position="31"/>
    </location>
</feature>
<comment type="caution">
    <text evidence="6">The sequence shown here is derived from an EMBL/GenBank/DDBJ whole genome shotgun (WGS) entry which is preliminary data.</text>
</comment>
<keyword evidence="4" id="KW-0472">Membrane</keyword>
<dbReference type="RefSeq" id="WP_139002752.1">
    <property type="nucleotide sequence ID" value="NZ_BAABAV010000003.1"/>
</dbReference>
<dbReference type="PANTHER" id="PTHR43280">
    <property type="entry name" value="ARAC-FAMILY TRANSCRIPTIONAL REGULATOR"/>
    <property type="match status" value="1"/>
</dbReference>
<dbReference type="InterPro" id="IPR009057">
    <property type="entry name" value="Homeodomain-like_sf"/>
</dbReference>
<feature type="transmembrane region" description="Helical" evidence="4">
    <location>
        <begin position="45"/>
        <end position="65"/>
    </location>
</feature>
<evidence type="ECO:0000256" key="4">
    <source>
        <dbReference type="SAM" id="Phobius"/>
    </source>
</evidence>
<accession>A0ABP8EE21</accession>
<evidence type="ECO:0000256" key="2">
    <source>
        <dbReference type="ARBA" id="ARBA00023125"/>
    </source>
</evidence>
<keyword evidence="1" id="KW-0805">Transcription regulation</keyword>
<organism evidence="6 7">
    <name type="scientific">Hyunsoonleella aestuarii</name>
    <dbReference type="NCBI Taxonomy" id="912802"/>
    <lineage>
        <taxon>Bacteria</taxon>
        <taxon>Pseudomonadati</taxon>
        <taxon>Bacteroidota</taxon>
        <taxon>Flavobacteriia</taxon>
        <taxon>Flavobacteriales</taxon>
        <taxon>Flavobacteriaceae</taxon>
    </lineage>
</organism>
<keyword evidence="4" id="KW-1133">Transmembrane helix</keyword>